<proteinExistence type="predicted"/>
<dbReference type="AlphaFoldDB" id="A0AAD2HA35"/>
<reference evidence="1" key="1">
    <citation type="submission" date="2023-11" db="EMBL/GenBank/DDBJ databases">
        <authorList>
            <person name="De Vega J J."/>
            <person name="De Vega J J."/>
        </authorList>
    </citation>
    <scope>NUCLEOTIDE SEQUENCE</scope>
</reference>
<gene>
    <name evidence="1" type="ORF">MYCIT1_LOCUS16186</name>
</gene>
<evidence type="ECO:0008006" key="3">
    <source>
        <dbReference type="Google" id="ProtNLM"/>
    </source>
</evidence>
<name>A0AAD2HA35_9AGAR</name>
<dbReference type="Gene3D" id="1.20.1280.50">
    <property type="match status" value="1"/>
</dbReference>
<protein>
    <recommendedName>
        <fullName evidence="3">F-box domain-containing protein</fullName>
    </recommendedName>
</protein>
<evidence type="ECO:0000313" key="1">
    <source>
        <dbReference type="EMBL" id="CAK5271261.1"/>
    </source>
</evidence>
<dbReference type="Gene3D" id="3.80.10.10">
    <property type="entry name" value="Ribonuclease Inhibitor"/>
    <property type="match status" value="1"/>
</dbReference>
<dbReference type="InterPro" id="IPR032675">
    <property type="entry name" value="LRR_dom_sf"/>
</dbReference>
<keyword evidence="2" id="KW-1185">Reference proteome</keyword>
<comment type="caution">
    <text evidence="1">The sequence shown here is derived from an EMBL/GenBank/DDBJ whole genome shotgun (WGS) entry which is preliminary data.</text>
</comment>
<sequence>MSAATQAINSTLSLAERRAAINASIAWHYSQIADLKAQVNDLNPVNKLHDDVLRRIFHEVAFMDGEPARLSWAQAMYVCRRWHRLLLVDQVLWGHIRLDVSSYRPRRDRLKNQLRLSGGAPLFLHVQSFSEERLAWVSELLSEHAGRLRELVLRVPLSNSLEVLGALRADALLLMRRLHVDALKSIADEATTKVVIPTAFFDGRVPALTDLNLRKIDVDWSSLRGLTHLHLSDLTDQPFSTLLSVLVACPAMVTLHLDVRFIDGAGDQPLVHLPYLESMWLREHVSTCARVLRNITIPATTRLQFLSGGISGGTDASDLLTEIRRHTRSSSASPLQTLKIQSMGDPREYLMMTLYTQTELPELFGNEHSQISINSHPSSESAARQIVKHFLKAVPTGNILSLDGRMGPSIQPKTWVTIIKELPNLQSISVFADATTTHLCAAIRLLSASGGTGRVPSTLRRIQISIQCNSERERQNAEIRAAVESLKAMLAELYARGCPLRELQLDQLRGVFFPLSRAEWEELCGMVGTLIRDGQPWDALAEKRKLARLVAEREKFMAELDREIAAGDFEDDSP</sequence>
<evidence type="ECO:0000313" key="2">
    <source>
        <dbReference type="Proteomes" id="UP001295794"/>
    </source>
</evidence>
<dbReference type="Proteomes" id="UP001295794">
    <property type="component" value="Unassembled WGS sequence"/>
</dbReference>
<accession>A0AAD2HA35</accession>
<dbReference type="EMBL" id="CAVNYO010000169">
    <property type="protein sequence ID" value="CAK5271261.1"/>
    <property type="molecule type" value="Genomic_DNA"/>
</dbReference>
<organism evidence="1 2">
    <name type="scientific">Mycena citricolor</name>
    <dbReference type="NCBI Taxonomy" id="2018698"/>
    <lineage>
        <taxon>Eukaryota</taxon>
        <taxon>Fungi</taxon>
        <taxon>Dikarya</taxon>
        <taxon>Basidiomycota</taxon>
        <taxon>Agaricomycotina</taxon>
        <taxon>Agaricomycetes</taxon>
        <taxon>Agaricomycetidae</taxon>
        <taxon>Agaricales</taxon>
        <taxon>Marasmiineae</taxon>
        <taxon>Mycenaceae</taxon>
        <taxon>Mycena</taxon>
    </lineage>
</organism>
<dbReference type="SUPFAM" id="SSF52047">
    <property type="entry name" value="RNI-like"/>
    <property type="match status" value="1"/>
</dbReference>